<keyword evidence="6" id="KW-1185">Reference proteome</keyword>
<feature type="compositionally biased region" description="Low complexity" evidence="3">
    <location>
        <begin position="8"/>
        <end position="27"/>
    </location>
</feature>
<dbReference type="InterPro" id="IPR051829">
    <property type="entry name" value="Multiheme_Cytochr_ET"/>
</dbReference>
<feature type="repeat" description="TPR" evidence="2">
    <location>
        <begin position="564"/>
        <end position="597"/>
    </location>
</feature>
<feature type="domain" description="Cytochrome c-552/4" evidence="4">
    <location>
        <begin position="167"/>
        <end position="207"/>
    </location>
</feature>
<sequence length="645" mass="70503">VPPPPAPTAASTPPTVTASTTPAAHPPASTYVGSAACADCHEHEHAAWGKDWHSRALSPATPKFVVGDFRKTHFKGESSEAWMRRDGEHHFMRTRGADGQLAEFPVQWVVGGKRMQDPVTVLPDGRWQVLPVYFHVTGKGEWVDYSEKKQGALSPDHPFFWTNFRRSAQHACLDCHVTGLDARYDRAAHTWTTRFTDAGVACESCHGPGSRHVESQDAKDIVQPASLSPELGFAVCAQCHGPRKPLFPILDAAHRFQPGQRYEDHYQPIVLFLGNERSGDYFTDGRPSTSSFEYQALIQSRCHTKGGATCLTCHTAPHEPGAPNEVQKPQKATANVSTNSATCQQCHADVFAQGQKHTHHTARAAQDCLSCHMPPVVSGVLDPFADHALDVPVPDNTSRHGVPNACNSCHAKETPEAMSQALLKWWPQAGVRQQRRLRLAEAFDDKTAATSRPSLEAVLADTEEAPSLRGAAAKLLARRFKRDAVPALRAALEGTQDGLLRSDIIEGLGTAGSREAIEDLVPLLTDRSLWVRQAASLTLAGFGDARGLAATQALASRPETSGLVQPHLMLGQLAMRRKDVVTATREFERALDLQPYNADALVKLADLYVVQGQVERGKQRLEEALRFDPQSRAAKQRLSMLQQGR</sequence>
<dbReference type="RefSeq" id="WP_169348909.1">
    <property type="nucleotide sequence ID" value="NZ_JABBJJ010000198.1"/>
</dbReference>
<dbReference type="InterPro" id="IPR011989">
    <property type="entry name" value="ARM-like"/>
</dbReference>
<keyword evidence="1" id="KW-0732">Signal</keyword>
<dbReference type="SMART" id="SM00028">
    <property type="entry name" value="TPR"/>
    <property type="match status" value="2"/>
</dbReference>
<gene>
    <name evidence="5" type="ORF">HG543_33040</name>
</gene>
<accession>A0A848LP55</accession>
<dbReference type="Gene3D" id="1.25.10.10">
    <property type="entry name" value="Leucine-rich Repeat Variant"/>
    <property type="match status" value="1"/>
</dbReference>
<evidence type="ECO:0000256" key="1">
    <source>
        <dbReference type="ARBA" id="ARBA00022729"/>
    </source>
</evidence>
<dbReference type="InterPro" id="IPR004155">
    <property type="entry name" value="PBS_lyase_HEAT"/>
</dbReference>
<dbReference type="EMBL" id="JABBJJ010000198">
    <property type="protein sequence ID" value="NMO19665.1"/>
    <property type="molecule type" value="Genomic_DNA"/>
</dbReference>
<dbReference type="Gene3D" id="1.10.1130.10">
    <property type="entry name" value="Flavocytochrome C3, Chain A"/>
    <property type="match status" value="1"/>
</dbReference>
<organism evidence="5 6">
    <name type="scientific">Pyxidicoccus fallax</name>
    <dbReference type="NCBI Taxonomy" id="394095"/>
    <lineage>
        <taxon>Bacteria</taxon>
        <taxon>Pseudomonadati</taxon>
        <taxon>Myxococcota</taxon>
        <taxon>Myxococcia</taxon>
        <taxon>Myxococcales</taxon>
        <taxon>Cystobacterineae</taxon>
        <taxon>Myxococcaceae</taxon>
        <taxon>Pyxidicoccus</taxon>
    </lineage>
</organism>
<proteinExistence type="predicted"/>
<dbReference type="SUPFAM" id="SSF48695">
    <property type="entry name" value="Multiheme cytochromes"/>
    <property type="match status" value="1"/>
</dbReference>
<evidence type="ECO:0000259" key="4">
    <source>
        <dbReference type="Pfam" id="PF13435"/>
    </source>
</evidence>
<feature type="repeat" description="TPR" evidence="2">
    <location>
        <begin position="598"/>
        <end position="631"/>
    </location>
</feature>
<dbReference type="PANTHER" id="PTHR35038:SF8">
    <property type="entry name" value="C-TYPE POLYHEME CYTOCHROME OMCC"/>
    <property type="match status" value="1"/>
</dbReference>
<dbReference type="InterPro" id="IPR016024">
    <property type="entry name" value="ARM-type_fold"/>
</dbReference>
<dbReference type="Pfam" id="PF14559">
    <property type="entry name" value="TPR_19"/>
    <property type="match status" value="1"/>
</dbReference>
<reference evidence="5 6" key="1">
    <citation type="submission" date="2020-04" db="EMBL/GenBank/DDBJ databases">
        <title>Draft genome of Pyxidicoccus fallax type strain.</title>
        <authorList>
            <person name="Whitworth D.E."/>
        </authorList>
    </citation>
    <scope>NUCLEOTIDE SEQUENCE [LARGE SCALE GENOMIC DNA]</scope>
    <source>
        <strain evidence="5 6">DSM 14698</strain>
    </source>
</reference>
<dbReference type="PANTHER" id="PTHR35038">
    <property type="entry name" value="DISSIMILATORY SULFITE REDUCTASE SIRA"/>
    <property type="match status" value="1"/>
</dbReference>
<dbReference type="InterPro" id="IPR023155">
    <property type="entry name" value="Cyt_c-552/4"/>
</dbReference>
<evidence type="ECO:0000256" key="2">
    <source>
        <dbReference type="PROSITE-ProRule" id="PRU00339"/>
    </source>
</evidence>
<evidence type="ECO:0000256" key="3">
    <source>
        <dbReference type="SAM" id="MobiDB-lite"/>
    </source>
</evidence>
<dbReference type="Proteomes" id="UP000518300">
    <property type="component" value="Unassembled WGS sequence"/>
</dbReference>
<evidence type="ECO:0000313" key="6">
    <source>
        <dbReference type="Proteomes" id="UP000518300"/>
    </source>
</evidence>
<dbReference type="PROSITE" id="PS50005">
    <property type="entry name" value="TPR"/>
    <property type="match status" value="2"/>
</dbReference>
<dbReference type="InterPro" id="IPR036280">
    <property type="entry name" value="Multihaem_cyt_sf"/>
</dbReference>
<dbReference type="SUPFAM" id="SSF48371">
    <property type="entry name" value="ARM repeat"/>
    <property type="match status" value="1"/>
</dbReference>
<feature type="non-terminal residue" evidence="5">
    <location>
        <position position="1"/>
    </location>
</feature>
<feature type="region of interest" description="Disordered" evidence="3">
    <location>
        <begin position="1"/>
        <end position="27"/>
    </location>
</feature>
<dbReference type="AlphaFoldDB" id="A0A848LP55"/>
<comment type="caution">
    <text evidence="5">The sequence shown here is derived from an EMBL/GenBank/DDBJ whole genome shotgun (WGS) entry which is preliminary data.</text>
</comment>
<evidence type="ECO:0000313" key="5">
    <source>
        <dbReference type="EMBL" id="NMO19665.1"/>
    </source>
</evidence>
<dbReference type="InterPro" id="IPR019734">
    <property type="entry name" value="TPR_rpt"/>
</dbReference>
<protein>
    <submittedName>
        <fullName evidence="5">Tetratricopeptide repeat protein</fullName>
    </submittedName>
</protein>
<dbReference type="Pfam" id="PF13435">
    <property type="entry name" value="Cytochrome_C554"/>
    <property type="match status" value="1"/>
</dbReference>
<dbReference type="SUPFAM" id="SSF48452">
    <property type="entry name" value="TPR-like"/>
    <property type="match status" value="1"/>
</dbReference>
<dbReference type="Gene3D" id="1.25.40.10">
    <property type="entry name" value="Tetratricopeptide repeat domain"/>
    <property type="match status" value="1"/>
</dbReference>
<name>A0A848LP55_9BACT</name>
<dbReference type="Pfam" id="PF13646">
    <property type="entry name" value="HEAT_2"/>
    <property type="match status" value="1"/>
</dbReference>
<keyword evidence="2" id="KW-0802">TPR repeat</keyword>
<dbReference type="SMART" id="SM00567">
    <property type="entry name" value="EZ_HEAT"/>
    <property type="match status" value="4"/>
</dbReference>
<dbReference type="InterPro" id="IPR011990">
    <property type="entry name" value="TPR-like_helical_dom_sf"/>
</dbReference>